<evidence type="ECO:0000256" key="1">
    <source>
        <dbReference type="SAM" id="Coils"/>
    </source>
</evidence>
<protein>
    <submittedName>
        <fullName evidence="2">Uncharacterized protein</fullName>
    </submittedName>
</protein>
<feature type="coiled-coil region" evidence="1">
    <location>
        <begin position="43"/>
        <end position="77"/>
    </location>
</feature>
<keyword evidence="3" id="KW-1185">Reference proteome</keyword>
<accession>A0A9Q1M968</accession>
<evidence type="ECO:0000313" key="3">
    <source>
        <dbReference type="Proteomes" id="UP001152561"/>
    </source>
</evidence>
<evidence type="ECO:0000313" key="2">
    <source>
        <dbReference type="EMBL" id="KAJ8552761.1"/>
    </source>
</evidence>
<organism evidence="2 3">
    <name type="scientific">Anisodus acutangulus</name>
    <dbReference type="NCBI Taxonomy" id="402998"/>
    <lineage>
        <taxon>Eukaryota</taxon>
        <taxon>Viridiplantae</taxon>
        <taxon>Streptophyta</taxon>
        <taxon>Embryophyta</taxon>
        <taxon>Tracheophyta</taxon>
        <taxon>Spermatophyta</taxon>
        <taxon>Magnoliopsida</taxon>
        <taxon>eudicotyledons</taxon>
        <taxon>Gunneridae</taxon>
        <taxon>Pentapetalae</taxon>
        <taxon>asterids</taxon>
        <taxon>lamiids</taxon>
        <taxon>Solanales</taxon>
        <taxon>Solanaceae</taxon>
        <taxon>Solanoideae</taxon>
        <taxon>Hyoscyameae</taxon>
        <taxon>Anisodus</taxon>
    </lineage>
</organism>
<reference evidence="3" key="1">
    <citation type="journal article" date="2023" name="Proc. Natl. Acad. Sci. U.S.A.">
        <title>Genomic and structural basis for evolution of tropane alkaloid biosynthesis.</title>
        <authorList>
            <person name="Wanga Y.-J."/>
            <person name="Taina T."/>
            <person name="Yua J.-Y."/>
            <person name="Lia J."/>
            <person name="Xua B."/>
            <person name="Chenc J."/>
            <person name="D'Auriad J.C."/>
            <person name="Huanga J.-P."/>
            <person name="Huanga S.-X."/>
        </authorList>
    </citation>
    <scope>NUCLEOTIDE SEQUENCE [LARGE SCALE GENOMIC DNA]</scope>
    <source>
        <strain evidence="3">cv. KIB-2019</strain>
    </source>
</reference>
<name>A0A9Q1M968_9SOLA</name>
<comment type="caution">
    <text evidence="2">The sequence shown here is derived from an EMBL/GenBank/DDBJ whole genome shotgun (WGS) entry which is preliminary data.</text>
</comment>
<proteinExistence type="predicted"/>
<keyword evidence="1" id="KW-0175">Coiled coil</keyword>
<dbReference type="Proteomes" id="UP001152561">
    <property type="component" value="Unassembled WGS sequence"/>
</dbReference>
<dbReference type="EMBL" id="JAJAGQ010000009">
    <property type="protein sequence ID" value="KAJ8552761.1"/>
    <property type="molecule type" value="Genomic_DNA"/>
</dbReference>
<sequence length="123" mass="13663">MSSRLFKHSVHNIIPSANTNIIEVLSSGNPICVVVDSYLNQVQSSLYQESDKMMNQLQELEKQLSDVNDENDMVSMVTNNKWSDRIKNLITLSDDRLSPASSTSLCSSSMKSATVSSLKQSTF</sequence>
<gene>
    <name evidence="2" type="ORF">K7X08_020154</name>
</gene>
<dbReference type="AlphaFoldDB" id="A0A9Q1M968"/>